<dbReference type="Gene3D" id="3.50.50.60">
    <property type="entry name" value="FAD/NAD(P)-binding domain"/>
    <property type="match status" value="2"/>
</dbReference>
<evidence type="ECO:0000313" key="3">
    <source>
        <dbReference type="Proteomes" id="UP000660675"/>
    </source>
</evidence>
<reference evidence="3" key="1">
    <citation type="journal article" date="2019" name="Int. J. Syst. Evol. Microbiol.">
        <title>The Global Catalogue of Microorganisms (GCM) 10K type strain sequencing project: providing services to taxonomists for standard genome sequencing and annotation.</title>
        <authorList>
            <consortium name="The Broad Institute Genomics Platform"/>
            <consortium name="The Broad Institute Genome Sequencing Center for Infectious Disease"/>
            <person name="Wu L."/>
            <person name="Ma J."/>
        </authorList>
    </citation>
    <scope>NUCLEOTIDE SEQUENCE [LARGE SCALE GENOMIC DNA]</scope>
    <source>
        <strain evidence="3">JCM 4376</strain>
    </source>
</reference>
<dbReference type="SUPFAM" id="SSF51905">
    <property type="entry name" value="FAD/NAD(P)-binding domain"/>
    <property type="match status" value="1"/>
</dbReference>
<feature type="domain" description="Amine oxidase" evidence="1">
    <location>
        <begin position="22"/>
        <end position="503"/>
    </location>
</feature>
<dbReference type="Pfam" id="PF01593">
    <property type="entry name" value="Amino_oxidase"/>
    <property type="match status" value="1"/>
</dbReference>
<keyword evidence="3" id="KW-1185">Reference proteome</keyword>
<comment type="caution">
    <text evidence="2">The sequence shown here is derived from an EMBL/GenBank/DDBJ whole genome shotgun (WGS) entry which is preliminary data.</text>
</comment>
<sequence length="513" mass="53829">MVAARVTDMARIAVIGSGMGAMAAAARLAVAGHRVTVYERSETFGGSVGRYAHEGFAFDTGPALLHLPAVYRDLFVKTGKEPLERCVTMTQVDPASRHLFADGTAVSLPNASRAGVVSALDGALGGGAGAAWGEFLDRARDAWDRSRRPLLEEPLRSDWQVLGRDPYPALRRRRLLRSARQAGTVAEVGAWELADPRLAALLDGYALSYGLDPLRAPAAAALLPYMEETFGSWYVSGGMRALAQAVYERCLDRKVEFVFGAEVARVVEKDGRAAGVELMDGTVAEAGHVVLGARPRPELVPGQELWQGGDVAVQPRPGQGVVPGRFLVLLSLRGARPADAVHRTLVHPQDGTAEREAVFAGRLAERPTVTVLRPDDPSTRPDDAHEAVTLMATVAPHGAVDWTDPAVRERCADALIEAAAAAVPGIRERMLRAEVRTPVETAADTGAEGGSVPAPALAGAGGALLHPGNRTRLPGLYAAGGWSHPGGGLAHAGMSGALVAGLIVEGDGFRGSQ</sequence>
<dbReference type="PANTHER" id="PTHR43734">
    <property type="entry name" value="PHYTOENE DESATURASE"/>
    <property type="match status" value="1"/>
</dbReference>
<dbReference type="PANTHER" id="PTHR43734:SF1">
    <property type="entry name" value="PHYTOENE DESATURASE"/>
    <property type="match status" value="1"/>
</dbReference>
<organism evidence="2 3">
    <name type="scientific">Streptomyces gelaticus</name>
    <dbReference type="NCBI Taxonomy" id="285446"/>
    <lineage>
        <taxon>Bacteria</taxon>
        <taxon>Bacillati</taxon>
        <taxon>Actinomycetota</taxon>
        <taxon>Actinomycetes</taxon>
        <taxon>Kitasatosporales</taxon>
        <taxon>Streptomycetaceae</taxon>
        <taxon>Streptomyces</taxon>
    </lineage>
</organism>
<accession>A0ABQ2VUA0</accession>
<dbReference type="EMBL" id="BMTF01000002">
    <property type="protein sequence ID" value="GGV75791.1"/>
    <property type="molecule type" value="Genomic_DNA"/>
</dbReference>
<name>A0ABQ2VUA0_9ACTN</name>
<evidence type="ECO:0000259" key="1">
    <source>
        <dbReference type="Pfam" id="PF01593"/>
    </source>
</evidence>
<dbReference type="InterPro" id="IPR002937">
    <property type="entry name" value="Amino_oxidase"/>
</dbReference>
<protein>
    <submittedName>
        <fullName evidence="2">Phytoene dehydrogenase</fullName>
    </submittedName>
</protein>
<evidence type="ECO:0000313" key="2">
    <source>
        <dbReference type="EMBL" id="GGV75791.1"/>
    </source>
</evidence>
<dbReference type="InterPro" id="IPR036188">
    <property type="entry name" value="FAD/NAD-bd_sf"/>
</dbReference>
<gene>
    <name evidence="2" type="ORF">GCM10015535_06480</name>
</gene>
<dbReference type="Proteomes" id="UP000660675">
    <property type="component" value="Unassembled WGS sequence"/>
</dbReference>
<proteinExistence type="predicted"/>